<dbReference type="GO" id="GO:1990904">
    <property type="term" value="C:ribonucleoprotein complex"/>
    <property type="evidence" value="ECO:0007669"/>
    <property type="project" value="UniProtKB-KW"/>
</dbReference>
<dbReference type="InterPro" id="IPR036164">
    <property type="entry name" value="bL21-like_sf"/>
</dbReference>
<evidence type="ECO:0000256" key="4">
    <source>
        <dbReference type="HAMAP-Rule" id="MF_01363"/>
    </source>
</evidence>
<dbReference type="GO" id="GO:0003735">
    <property type="term" value="F:structural constituent of ribosome"/>
    <property type="evidence" value="ECO:0007669"/>
    <property type="project" value="InterPro"/>
</dbReference>
<dbReference type="GO" id="GO:0005737">
    <property type="term" value="C:cytoplasm"/>
    <property type="evidence" value="ECO:0007669"/>
    <property type="project" value="UniProtKB-ARBA"/>
</dbReference>
<dbReference type="Proteomes" id="UP000230340">
    <property type="component" value="Unassembled WGS sequence"/>
</dbReference>
<dbReference type="PANTHER" id="PTHR21349">
    <property type="entry name" value="50S RIBOSOMAL PROTEIN L21"/>
    <property type="match status" value="1"/>
</dbReference>
<keyword evidence="4 5" id="KW-0699">rRNA-binding</keyword>
<comment type="similarity">
    <text evidence="1 4 5">Belongs to the bacterial ribosomal protein bL21 family.</text>
</comment>
<evidence type="ECO:0000256" key="3">
    <source>
        <dbReference type="ARBA" id="ARBA00023274"/>
    </source>
</evidence>
<dbReference type="Pfam" id="PF00829">
    <property type="entry name" value="Ribosomal_L21p"/>
    <property type="match status" value="1"/>
</dbReference>
<name>A0A2H0XDF7_UNCKA</name>
<dbReference type="GO" id="GO:0005840">
    <property type="term" value="C:ribosome"/>
    <property type="evidence" value="ECO:0007669"/>
    <property type="project" value="UniProtKB-KW"/>
</dbReference>
<evidence type="ECO:0000256" key="2">
    <source>
        <dbReference type="ARBA" id="ARBA00022980"/>
    </source>
</evidence>
<dbReference type="GO" id="GO:0006412">
    <property type="term" value="P:translation"/>
    <property type="evidence" value="ECO:0007669"/>
    <property type="project" value="UniProtKB-UniRule"/>
</dbReference>
<evidence type="ECO:0000313" key="6">
    <source>
        <dbReference type="EMBL" id="PIS22970.1"/>
    </source>
</evidence>
<dbReference type="SUPFAM" id="SSF141091">
    <property type="entry name" value="L21p-like"/>
    <property type="match status" value="1"/>
</dbReference>
<comment type="caution">
    <text evidence="6">The sequence shown here is derived from an EMBL/GenBank/DDBJ whole genome shotgun (WGS) entry which is preliminary data.</text>
</comment>
<dbReference type="GO" id="GO:0019843">
    <property type="term" value="F:rRNA binding"/>
    <property type="evidence" value="ECO:0007669"/>
    <property type="project" value="UniProtKB-UniRule"/>
</dbReference>
<dbReference type="PANTHER" id="PTHR21349:SF0">
    <property type="entry name" value="LARGE RIBOSOMAL SUBUNIT PROTEIN BL21M"/>
    <property type="match status" value="1"/>
</dbReference>
<dbReference type="InterPro" id="IPR028909">
    <property type="entry name" value="bL21-like"/>
</dbReference>
<keyword evidence="4 5" id="KW-0694">RNA-binding</keyword>
<evidence type="ECO:0000313" key="7">
    <source>
        <dbReference type="Proteomes" id="UP000230340"/>
    </source>
</evidence>
<dbReference type="EMBL" id="PEYT01000023">
    <property type="protein sequence ID" value="PIS22970.1"/>
    <property type="molecule type" value="Genomic_DNA"/>
</dbReference>
<protein>
    <recommendedName>
        <fullName evidence="4">Large ribosomal subunit protein bL21</fullName>
    </recommendedName>
</protein>
<proteinExistence type="inferred from homology"/>
<keyword evidence="2 4" id="KW-0689">Ribosomal protein</keyword>
<keyword evidence="3 4" id="KW-0687">Ribonucleoprotein</keyword>
<comment type="subunit">
    <text evidence="4">Part of the 50S ribosomal subunit. Contacts protein L20.</text>
</comment>
<organism evidence="6 7">
    <name type="scientific">candidate division WWE3 bacterium CG08_land_8_20_14_0_20_40_13</name>
    <dbReference type="NCBI Taxonomy" id="1975084"/>
    <lineage>
        <taxon>Bacteria</taxon>
        <taxon>Katanobacteria</taxon>
    </lineage>
</organism>
<sequence length="103" mass="11780">MSENAVVLINGNQYLVSPGQEFFVDGEDVTEPKVLLIWEDDKEVIVGKPYLDKYAVKIEKIKSEKSKKVTVLRFKAKSRYKKTKGHRQMETLIKVTSILKHGA</sequence>
<evidence type="ECO:0000256" key="1">
    <source>
        <dbReference type="ARBA" id="ARBA00008563"/>
    </source>
</evidence>
<accession>A0A2H0XDF7</accession>
<dbReference type="AlphaFoldDB" id="A0A2H0XDF7"/>
<evidence type="ECO:0000256" key="5">
    <source>
        <dbReference type="RuleBase" id="RU000562"/>
    </source>
</evidence>
<dbReference type="InterPro" id="IPR001787">
    <property type="entry name" value="Ribosomal_bL21"/>
</dbReference>
<reference evidence="7" key="1">
    <citation type="submission" date="2017-09" db="EMBL/GenBank/DDBJ databases">
        <title>Depth-based differentiation of microbial function through sediment-hosted aquifers and enrichment of novel symbionts in the deep terrestrial subsurface.</title>
        <authorList>
            <person name="Probst A.J."/>
            <person name="Ladd B."/>
            <person name="Jarett J.K."/>
            <person name="Geller-Mcgrath D.E."/>
            <person name="Sieber C.M.K."/>
            <person name="Emerson J.B."/>
            <person name="Anantharaman K."/>
            <person name="Thomas B.C."/>
            <person name="Malmstrom R."/>
            <person name="Stieglmeier M."/>
            <person name="Klingl A."/>
            <person name="Woyke T."/>
            <person name="Ryan C.M."/>
            <person name="Banfield J.F."/>
        </authorList>
    </citation>
    <scope>NUCLEOTIDE SEQUENCE [LARGE SCALE GENOMIC DNA]</scope>
</reference>
<dbReference type="NCBIfam" id="TIGR00061">
    <property type="entry name" value="L21"/>
    <property type="match status" value="1"/>
</dbReference>
<dbReference type="HAMAP" id="MF_01363">
    <property type="entry name" value="Ribosomal_bL21"/>
    <property type="match status" value="1"/>
</dbReference>
<comment type="function">
    <text evidence="4 5">This protein binds to 23S rRNA in the presence of protein L20.</text>
</comment>
<gene>
    <name evidence="4 6" type="primary">rplU</name>
    <name evidence="6" type="ORF">COT49_02680</name>
</gene>